<dbReference type="GO" id="GO:0005840">
    <property type="term" value="C:ribosome"/>
    <property type="evidence" value="ECO:0007669"/>
    <property type="project" value="UniProtKB-KW"/>
</dbReference>
<organism evidence="7 8">
    <name type="scientific">Hanseniaspora guilliermondii</name>
    <dbReference type="NCBI Taxonomy" id="56406"/>
    <lineage>
        <taxon>Eukaryota</taxon>
        <taxon>Fungi</taxon>
        <taxon>Dikarya</taxon>
        <taxon>Ascomycota</taxon>
        <taxon>Saccharomycotina</taxon>
        <taxon>Saccharomycetes</taxon>
        <taxon>Saccharomycodales</taxon>
        <taxon>Saccharomycodaceae</taxon>
        <taxon>Hanseniaspora</taxon>
    </lineage>
</organism>
<dbReference type="EMBL" id="FQNF01000055">
    <property type="protein sequence ID" value="SGZ40589.1"/>
    <property type="molecule type" value="Genomic_DNA"/>
</dbReference>
<dbReference type="OrthoDB" id="309483at2759"/>
<dbReference type="PANTHER" id="PTHR48277">
    <property type="entry name" value="MITOCHONDRIAL RIBOSOMAL PROTEIN S5"/>
    <property type="match status" value="1"/>
</dbReference>
<dbReference type="GO" id="GO:0003735">
    <property type="term" value="F:structural constituent of ribosome"/>
    <property type="evidence" value="ECO:0007669"/>
    <property type="project" value="UniProtKB-UniRule"/>
</dbReference>
<dbReference type="VEuPathDB" id="FungiDB:HGUI_02789"/>
<dbReference type="Proteomes" id="UP000183365">
    <property type="component" value="Unassembled WGS sequence"/>
</dbReference>
<dbReference type="Gene3D" id="3.30.230.10">
    <property type="match status" value="1"/>
</dbReference>
<dbReference type="PANTHER" id="PTHR48277:SF1">
    <property type="entry name" value="MITOCHONDRIAL RIBOSOMAL PROTEIN S5"/>
    <property type="match status" value="1"/>
</dbReference>
<dbReference type="GO" id="GO:1990904">
    <property type="term" value="C:ribonucleoprotein complex"/>
    <property type="evidence" value="ECO:0007669"/>
    <property type="project" value="UniProtKB-UniRule"/>
</dbReference>
<evidence type="ECO:0000256" key="3">
    <source>
        <dbReference type="ARBA" id="ARBA00023274"/>
    </source>
</evidence>
<sequence>MISTIYKPHNKLKNPCLVFNISKKFQSSSSGLKKALPHTDLPKDVKMIVNSSNPQKAVDVLDKHVLHQYVKSAKLSAIAHMNTPDLNKGKSKIVLPKVPEKYDTFLKLDDFFDYKPGSNNKYEDLSRKDPYFAPDRQLLPNEIFVEKKYSLTESKRKGEVGVVQEAKELVSILAPEKQRSELRKHLRNIKLSEAAMKNNVSLSYIKKNLSEKTLSMRKFVNKKGSTKKATFWRLIAVGDGNGMVGIGVGRSKDSADIASVQGFVQAVKNLQYIPRYENRTISNQIVAKKGACHMNLIPAPPGSGIKACPIIYELCKLIGIKDLQSKDFRGRNHLNTASLFIEALKTKQKSIEELSLIRGRNIIDVKKAYFQ</sequence>
<dbReference type="Gene3D" id="3.30.160.20">
    <property type="match status" value="1"/>
</dbReference>
<dbReference type="AlphaFoldDB" id="A0A1L0CNU5"/>
<evidence type="ECO:0000259" key="6">
    <source>
        <dbReference type="PROSITE" id="PS50881"/>
    </source>
</evidence>
<keyword evidence="2 4" id="KW-0689">Ribosomal protein</keyword>
<protein>
    <recommendedName>
        <fullName evidence="6">S5 DRBM domain-containing protein</fullName>
    </recommendedName>
</protein>
<evidence type="ECO:0000256" key="2">
    <source>
        <dbReference type="ARBA" id="ARBA00022980"/>
    </source>
</evidence>
<evidence type="ECO:0000313" key="7">
    <source>
        <dbReference type="EMBL" id="SGZ40589.1"/>
    </source>
</evidence>
<evidence type="ECO:0000256" key="1">
    <source>
        <dbReference type="ARBA" id="ARBA00008945"/>
    </source>
</evidence>
<keyword evidence="8" id="KW-1185">Reference proteome</keyword>
<dbReference type="Pfam" id="PF03719">
    <property type="entry name" value="Ribosomal_S5_C"/>
    <property type="match status" value="1"/>
</dbReference>
<comment type="similarity">
    <text evidence="1 5">Belongs to the universal ribosomal protein uS5 family.</text>
</comment>
<dbReference type="InterPro" id="IPR005324">
    <property type="entry name" value="Ribosomal_uS5_C"/>
</dbReference>
<accession>A0A1L0CNU5</accession>
<dbReference type="SUPFAM" id="SSF54768">
    <property type="entry name" value="dsRNA-binding domain-like"/>
    <property type="match status" value="1"/>
</dbReference>
<dbReference type="SUPFAM" id="SSF54211">
    <property type="entry name" value="Ribosomal protein S5 domain 2-like"/>
    <property type="match status" value="1"/>
</dbReference>
<dbReference type="GO" id="GO:0003723">
    <property type="term" value="F:RNA binding"/>
    <property type="evidence" value="ECO:0007669"/>
    <property type="project" value="InterPro"/>
</dbReference>
<evidence type="ECO:0000256" key="5">
    <source>
        <dbReference type="RuleBase" id="RU003823"/>
    </source>
</evidence>
<dbReference type="InterPro" id="IPR020568">
    <property type="entry name" value="Ribosomal_Su5_D2-typ_SF"/>
</dbReference>
<evidence type="ECO:0000256" key="4">
    <source>
        <dbReference type="PROSITE-ProRule" id="PRU00268"/>
    </source>
</evidence>
<keyword evidence="3 4" id="KW-0687">Ribonucleoprotein</keyword>
<dbReference type="GO" id="GO:0006412">
    <property type="term" value="P:translation"/>
    <property type="evidence" value="ECO:0007669"/>
    <property type="project" value="InterPro"/>
</dbReference>
<proteinExistence type="inferred from homology"/>
<dbReference type="PROSITE" id="PS50881">
    <property type="entry name" value="S5_DSRBD"/>
    <property type="match status" value="1"/>
</dbReference>
<dbReference type="InterPro" id="IPR013810">
    <property type="entry name" value="Ribosomal_uS5_N"/>
</dbReference>
<feature type="domain" description="S5 DRBM" evidence="6">
    <location>
        <begin position="209"/>
        <end position="273"/>
    </location>
</feature>
<evidence type="ECO:0000313" key="8">
    <source>
        <dbReference type="Proteomes" id="UP000183365"/>
    </source>
</evidence>
<dbReference type="InterPro" id="IPR014721">
    <property type="entry name" value="Ribsml_uS5_D2-typ_fold_subgr"/>
</dbReference>
<gene>
    <name evidence="7" type="ORF">HGUI_02789</name>
</gene>
<name>A0A1L0CNU5_9ASCO</name>
<dbReference type="InterPro" id="IPR000851">
    <property type="entry name" value="Ribosomal_uS5"/>
</dbReference>
<reference evidence="8" key="1">
    <citation type="submission" date="2016-11" db="EMBL/GenBank/DDBJ databases">
        <authorList>
            <person name="Guldener U."/>
        </authorList>
    </citation>
    <scope>NUCLEOTIDE SEQUENCE [LARGE SCALE GENOMIC DNA]</scope>
</reference>
<dbReference type="Pfam" id="PF00333">
    <property type="entry name" value="Ribosomal_S5"/>
    <property type="match status" value="1"/>
</dbReference>